<dbReference type="PANTHER" id="PTHR42928:SF5">
    <property type="entry name" value="BLR1237 PROTEIN"/>
    <property type="match status" value="1"/>
</dbReference>
<accession>A0A261V1A0</accession>
<evidence type="ECO:0000313" key="5">
    <source>
        <dbReference type="Proteomes" id="UP000215767"/>
    </source>
</evidence>
<keyword evidence="3" id="KW-0472">Membrane</keyword>
<dbReference type="OrthoDB" id="5171643at2"/>
<organism evidence="4 5">
    <name type="scientific">Bordetella genomosp. 11</name>
    <dbReference type="NCBI Taxonomy" id="1416808"/>
    <lineage>
        <taxon>Bacteria</taxon>
        <taxon>Pseudomonadati</taxon>
        <taxon>Pseudomonadota</taxon>
        <taxon>Betaproteobacteria</taxon>
        <taxon>Burkholderiales</taxon>
        <taxon>Alcaligenaceae</taxon>
        <taxon>Bordetella</taxon>
    </lineage>
</organism>
<keyword evidence="5" id="KW-1185">Reference proteome</keyword>
<reference evidence="5" key="1">
    <citation type="submission" date="2017-05" db="EMBL/GenBank/DDBJ databases">
        <title>Complete and WGS of Bordetella genogroups.</title>
        <authorList>
            <person name="Spilker T."/>
            <person name="Lipuma J."/>
        </authorList>
    </citation>
    <scope>NUCLEOTIDE SEQUENCE [LARGE SCALE GENOMIC DNA]</scope>
    <source>
        <strain evidence="5">AU8856</strain>
    </source>
</reference>
<proteinExistence type="inferred from homology"/>
<dbReference type="Pfam" id="PF03401">
    <property type="entry name" value="TctC"/>
    <property type="match status" value="1"/>
</dbReference>
<feature type="transmembrane region" description="Helical" evidence="3">
    <location>
        <begin position="59"/>
        <end position="78"/>
    </location>
</feature>
<protein>
    <recommendedName>
        <fullName evidence="6">Tripartite tricarboxylate transporter substrate binding protein</fullName>
    </recommendedName>
</protein>
<dbReference type="EMBL" id="NEVS01000001">
    <property type="protein sequence ID" value="OZI67300.1"/>
    <property type="molecule type" value="Genomic_DNA"/>
</dbReference>
<keyword evidence="3" id="KW-1133">Transmembrane helix</keyword>
<evidence type="ECO:0000313" key="4">
    <source>
        <dbReference type="EMBL" id="OZI67300.1"/>
    </source>
</evidence>
<evidence type="ECO:0000256" key="3">
    <source>
        <dbReference type="SAM" id="Phobius"/>
    </source>
</evidence>
<dbReference type="InterPro" id="IPR042100">
    <property type="entry name" value="Bug_dom1"/>
</dbReference>
<dbReference type="Proteomes" id="UP000215767">
    <property type="component" value="Unassembled WGS sequence"/>
</dbReference>
<dbReference type="SUPFAM" id="SSF53850">
    <property type="entry name" value="Periplasmic binding protein-like II"/>
    <property type="match status" value="1"/>
</dbReference>
<dbReference type="Gene3D" id="3.40.190.150">
    <property type="entry name" value="Bordetella uptake gene, domain 1"/>
    <property type="match status" value="1"/>
</dbReference>
<gene>
    <name evidence="4" type="ORF">CAL28_06365</name>
</gene>
<feature type="region of interest" description="Disordered" evidence="2">
    <location>
        <begin position="1"/>
        <end position="21"/>
    </location>
</feature>
<evidence type="ECO:0000256" key="2">
    <source>
        <dbReference type="SAM" id="MobiDB-lite"/>
    </source>
</evidence>
<comment type="caution">
    <text evidence="4">The sequence shown here is derived from an EMBL/GenBank/DDBJ whole genome shotgun (WGS) entry which is preliminary data.</text>
</comment>
<dbReference type="Gene3D" id="3.40.190.10">
    <property type="entry name" value="Periplasmic binding protein-like II"/>
    <property type="match status" value="1"/>
</dbReference>
<comment type="similarity">
    <text evidence="1">Belongs to the UPF0065 (bug) family.</text>
</comment>
<dbReference type="InterPro" id="IPR005064">
    <property type="entry name" value="BUG"/>
</dbReference>
<keyword evidence="3" id="KW-0812">Transmembrane</keyword>
<sequence>MYRRTVRMRAGQRHPRPDPDEERIRSVWIRRVARHAPAWRVHLQFSTHRGDDTMRKHKLLVAALFSMILGAGNVALAGDTVKMIIPTAPGGGTDSLFRAAVRYAEPYLDATIVVQNVGGAGGAIGVGQLVRSKPDGLTMAGVWMGPITVAPHSIPTTYGLDDYIPVIQLDAAPYVLCVRKDFPANNGKEMLDQLKAQPGHYTFGTDGVAGPGQLAAERVFQAFGVKARDIPYRGAGESMTALMGKVVDIYVGSVPPAVAMEKAGEVKCLLATSADPVKALPQATSLTALGIPEKETLLWHGIVVPAGTPDARVEHIADAFEKAANTPEMVKFFETAGVEKKILRRKAFAAHIRKEYAELGQLVKELGLQKQ</sequence>
<evidence type="ECO:0000256" key="1">
    <source>
        <dbReference type="ARBA" id="ARBA00006987"/>
    </source>
</evidence>
<dbReference type="AlphaFoldDB" id="A0A261V1A0"/>
<dbReference type="CDD" id="cd07012">
    <property type="entry name" value="PBP2_Bug_TTT"/>
    <property type="match status" value="1"/>
</dbReference>
<dbReference type="PANTHER" id="PTHR42928">
    <property type="entry name" value="TRICARBOXYLATE-BINDING PROTEIN"/>
    <property type="match status" value="1"/>
</dbReference>
<evidence type="ECO:0008006" key="6">
    <source>
        <dbReference type="Google" id="ProtNLM"/>
    </source>
</evidence>
<name>A0A261V1A0_9BORD</name>
<feature type="compositionally biased region" description="Basic residues" evidence="2">
    <location>
        <begin position="1"/>
        <end position="14"/>
    </location>
</feature>